<evidence type="ECO:0000256" key="3">
    <source>
        <dbReference type="ARBA" id="ARBA00022525"/>
    </source>
</evidence>
<sequence>MNYRYPNSVMRHELLFQEKTTLHLIVMHIRLIDSQKTMISFAWPSDKARIEAIRRGEYISKNNIPIGLEIWREKLFVTLARSKPGVASTLNYIPLHQAWNKNASLIPYPDWERNTLPKRGVPPKDDAIISTHRIKADACDRLWLLDTGAVDTLGEFIVYRQPSVVIYDLKTDELIRRYYLKQEDLNGPDTSFVNIGVDVNPEKCNEAYAYLPDIGGFGIVVYSYAQNDSWRVKNNYFHFDPLQGNFDAAGAYFQSAGGVISVTLGNPDRNWDRTMYFHAFASSMQFSVNTRVLKNRTLALDPFSYQLYKVEGDKGGRSQTSTAVFDAKSNVIFFSQILKDGFACWNTEKPLNPENIALVAQDHEKLVFVGDLKIDLERNIWIISNKLSISRYNDMNPDEINYRIYKIPVDDAIKGTVCETRNERQYYRGPNYFLPVDN</sequence>
<evidence type="ECO:0000256" key="4">
    <source>
        <dbReference type="ARBA" id="ARBA00022729"/>
    </source>
</evidence>
<protein>
    <submittedName>
        <fullName evidence="5">Uncharacterized protein</fullName>
    </submittedName>
</protein>
<reference evidence="5" key="1">
    <citation type="journal article" date="2023" name="Insect Mol. Biol.">
        <title>Genome sequencing provides insights into the evolution of gene families encoding plant cell wall-degrading enzymes in longhorned beetles.</title>
        <authorList>
            <person name="Shin N.R."/>
            <person name="Okamura Y."/>
            <person name="Kirsch R."/>
            <person name="Pauchet Y."/>
        </authorList>
    </citation>
    <scope>NUCLEOTIDE SEQUENCE</scope>
    <source>
        <strain evidence="5">MMC_N1</strain>
    </source>
</reference>
<organism evidence="5 6">
    <name type="scientific">Molorchus minor</name>
    <dbReference type="NCBI Taxonomy" id="1323400"/>
    <lineage>
        <taxon>Eukaryota</taxon>
        <taxon>Metazoa</taxon>
        <taxon>Ecdysozoa</taxon>
        <taxon>Arthropoda</taxon>
        <taxon>Hexapoda</taxon>
        <taxon>Insecta</taxon>
        <taxon>Pterygota</taxon>
        <taxon>Neoptera</taxon>
        <taxon>Endopterygota</taxon>
        <taxon>Coleoptera</taxon>
        <taxon>Polyphaga</taxon>
        <taxon>Cucujiformia</taxon>
        <taxon>Chrysomeloidea</taxon>
        <taxon>Cerambycidae</taxon>
        <taxon>Lamiinae</taxon>
        <taxon>Monochamini</taxon>
        <taxon>Molorchus</taxon>
    </lineage>
</organism>
<keyword evidence="6" id="KW-1185">Reference proteome</keyword>
<name>A0ABQ9JUZ7_9CUCU</name>
<dbReference type="PANTHER" id="PTHR10009">
    <property type="entry name" value="PROTEIN YELLOW-RELATED"/>
    <property type="match status" value="1"/>
</dbReference>
<comment type="subcellular location">
    <subcellularLocation>
        <location evidence="1">Secreted</location>
    </subcellularLocation>
</comment>
<comment type="caution">
    <text evidence="5">The sequence shown here is derived from an EMBL/GenBank/DDBJ whole genome shotgun (WGS) entry which is preliminary data.</text>
</comment>
<evidence type="ECO:0000256" key="1">
    <source>
        <dbReference type="ARBA" id="ARBA00004613"/>
    </source>
</evidence>
<evidence type="ECO:0000256" key="2">
    <source>
        <dbReference type="ARBA" id="ARBA00009127"/>
    </source>
</evidence>
<evidence type="ECO:0000313" key="6">
    <source>
        <dbReference type="Proteomes" id="UP001162164"/>
    </source>
</evidence>
<gene>
    <name evidence="5" type="ORF">NQ317_002852</name>
</gene>
<proteinExistence type="inferred from homology"/>
<keyword evidence="3" id="KW-0964">Secreted</keyword>
<dbReference type="Gene3D" id="2.120.10.30">
    <property type="entry name" value="TolB, C-terminal domain"/>
    <property type="match status" value="1"/>
</dbReference>
<dbReference type="EMBL" id="JAPWTJ010000143">
    <property type="protein sequence ID" value="KAJ8982126.1"/>
    <property type="molecule type" value="Genomic_DNA"/>
</dbReference>
<comment type="similarity">
    <text evidence="2">Belongs to the major royal jelly protein family.</text>
</comment>
<dbReference type="Pfam" id="PF03022">
    <property type="entry name" value="MRJP"/>
    <property type="match status" value="1"/>
</dbReference>
<keyword evidence="4" id="KW-0732">Signal</keyword>
<dbReference type="InterPro" id="IPR017996">
    <property type="entry name" value="MRJP/yellow-related"/>
</dbReference>
<dbReference type="PANTHER" id="PTHR10009:SF11">
    <property type="entry name" value="RH54244P"/>
    <property type="match status" value="1"/>
</dbReference>
<evidence type="ECO:0000313" key="5">
    <source>
        <dbReference type="EMBL" id="KAJ8982126.1"/>
    </source>
</evidence>
<dbReference type="InterPro" id="IPR011042">
    <property type="entry name" value="6-blade_b-propeller_TolB-like"/>
</dbReference>
<accession>A0ABQ9JUZ7</accession>
<dbReference type="Proteomes" id="UP001162164">
    <property type="component" value="Unassembled WGS sequence"/>
</dbReference>
<dbReference type="PRINTS" id="PR01366">
    <property type="entry name" value="ROYALJELLY"/>
</dbReference>